<keyword evidence="3" id="KW-0548">Nucleotidyltransferase</keyword>
<evidence type="ECO:0000256" key="1">
    <source>
        <dbReference type="SAM" id="MobiDB-lite"/>
    </source>
</evidence>
<feature type="region of interest" description="Disordered" evidence="1">
    <location>
        <begin position="1"/>
        <end position="51"/>
    </location>
</feature>
<accession>Q8H807</accession>
<dbReference type="AlphaFoldDB" id="Q8H807"/>
<dbReference type="PANTHER" id="PTHR33116">
    <property type="entry name" value="REVERSE TRANSCRIPTASE ZINC-BINDING DOMAIN-CONTAINING PROTEIN-RELATED-RELATED"/>
    <property type="match status" value="1"/>
</dbReference>
<dbReference type="InterPro" id="IPR043502">
    <property type="entry name" value="DNA/RNA_pol_sf"/>
</dbReference>
<organism evidence="3 4">
    <name type="scientific">Oryza sativa subsp. japonica</name>
    <name type="common">Rice</name>
    <dbReference type="NCBI Taxonomy" id="39947"/>
    <lineage>
        <taxon>Eukaryota</taxon>
        <taxon>Viridiplantae</taxon>
        <taxon>Streptophyta</taxon>
        <taxon>Embryophyta</taxon>
        <taxon>Tracheophyta</taxon>
        <taxon>Spermatophyta</taxon>
        <taxon>Magnoliopsida</taxon>
        <taxon>Liliopsida</taxon>
        <taxon>Poales</taxon>
        <taxon>Poaceae</taxon>
        <taxon>BOP clade</taxon>
        <taxon>Oryzoideae</taxon>
        <taxon>Oryzeae</taxon>
        <taxon>Oryzinae</taxon>
        <taxon>Oryza</taxon>
        <taxon>Oryza sativa</taxon>
    </lineage>
</organism>
<sequence length="603" mass="67551">MAWTEDEAIGPDVASTGLHVSERIGRDAAAQPDLEEGPRGLTPRGHASHPYSSYPNESFIKCSGRGGSVAVKVNDHIGNFFQTKKGLRQGDPLSPILFNLVADMLSILIQRAKDQGRFQGVIPHLVDNGLSILQYADDTILFMEHDLDEVKNLKLVLSTFEKLAGLKINFHKSELFCYGKSKFAENEYVMLFGCRSGTYPFRYLGIPMHHKKLSNKDWQIIEERFQRKLSSWKGKCLSVGGRLVLINSVLSSLAMFMLSFFEVPKGILKKLDYYRSRFFWQSDGHKRKYRLARWSVICTPKDCGGLGIQNLNVQNKCLLSKWLYKLINEDGVWQKLLRKKYLAKKTITLVEKQPGDSHFWAGLMEVKNSFLSCGAFQVALCWAVWLCRNDVVFNGSKTNSFVQVQGLPVVASKASKLTDLDAPISTSQTKYLELLASFCPCFHKVHVSYGMRPTFFASRYQYLSSAAVQGKSEGITADSSRNPIDSSAVDRLEGKLAVLQFQMQIKCPMDKAKELSLNLKSITQLFNNYAVPFNLWEMLTVKLFEKFGPGSLASTRGGVAEACSVVRRVGSKLDPADGSCLPLDIICLHLEKAALDRLSSEKD</sequence>
<dbReference type="EMBL" id="AC105364">
    <property type="protein sequence ID" value="AAN05341.1"/>
    <property type="molecule type" value="Genomic_DNA"/>
</dbReference>
<reference evidence="4" key="2">
    <citation type="journal article" date="2008" name="Nucleic Acids Res.">
        <title>The rice annotation project database (RAP-DB): 2008 update.</title>
        <authorList>
            <consortium name="The rice annotation project (RAP)"/>
        </authorList>
    </citation>
    <scope>GENOME REANNOTATION</scope>
    <source>
        <strain evidence="4">cv. Nipponbare</strain>
    </source>
</reference>
<evidence type="ECO:0000313" key="3">
    <source>
        <dbReference type="EMBL" id="AAN05341.1"/>
    </source>
</evidence>
<dbReference type="PROSITE" id="PS50878">
    <property type="entry name" value="RT_POL"/>
    <property type="match status" value="1"/>
</dbReference>
<proteinExistence type="predicted"/>
<dbReference type="GO" id="GO:0003964">
    <property type="term" value="F:RNA-directed DNA polymerase activity"/>
    <property type="evidence" value="ECO:0007669"/>
    <property type="project" value="UniProtKB-KW"/>
</dbReference>
<protein>
    <submittedName>
        <fullName evidence="3">Non-LTR retroelement reverse transcriptase</fullName>
    </submittedName>
</protein>
<reference evidence="4" key="1">
    <citation type="journal article" date="2005" name="Nature">
        <title>The map-based sequence of the rice genome.</title>
        <authorList>
            <consortium name="International rice genome sequencing project (IRGSP)"/>
            <person name="Matsumoto T."/>
            <person name="Wu J."/>
            <person name="Kanamori H."/>
            <person name="Katayose Y."/>
            <person name="Fujisawa M."/>
            <person name="Namiki N."/>
            <person name="Mizuno H."/>
            <person name="Yamamoto K."/>
            <person name="Antonio B.A."/>
            <person name="Baba T."/>
            <person name="Sakata K."/>
            <person name="Nagamura Y."/>
            <person name="Aoki H."/>
            <person name="Arikawa K."/>
            <person name="Arita K."/>
            <person name="Bito T."/>
            <person name="Chiden Y."/>
            <person name="Fujitsuka N."/>
            <person name="Fukunaka R."/>
            <person name="Hamada M."/>
            <person name="Harada C."/>
            <person name="Hayashi A."/>
            <person name="Hijishita S."/>
            <person name="Honda M."/>
            <person name="Hosokawa S."/>
            <person name="Ichikawa Y."/>
            <person name="Idonuma A."/>
            <person name="Iijima M."/>
            <person name="Ikeda M."/>
            <person name="Ikeno M."/>
            <person name="Ito K."/>
            <person name="Ito S."/>
            <person name="Ito T."/>
            <person name="Ito Y."/>
            <person name="Ito Y."/>
            <person name="Iwabuchi A."/>
            <person name="Kamiya K."/>
            <person name="Karasawa W."/>
            <person name="Kurita K."/>
            <person name="Katagiri S."/>
            <person name="Kikuta A."/>
            <person name="Kobayashi H."/>
            <person name="Kobayashi N."/>
            <person name="Machita K."/>
            <person name="Maehara T."/>
            <person name="Masukawa M."/>
            <person name="Mizubayashi T."/>
            <person name="Mukai Y."/>
            <person name="Nagasaki H."/>
            <person name="Nagata Y."/>
            <person name="Naito S."/>
            <person name="Nakashima M."/>
            <person name="Nakama Y."/>
            <person name="Nakamichi Y."/>
            <person name="Nakamura M."/>
            <person name="Meguro A."/>
            <person name="Negishi M."/>
            <person name="Ohta I."/>
            <person name="Ohta T."/>
            <person name="Okamoto M."/>
            <person name="Ono N."/>
            <person name="Saji S."/>
            <person name="Sakaguchi M."/>
            <person name="Sakai K."/>
            <person name="Shibata M."/>
            <person name="Shimokawa T."/>
            <person name="Song J."/>
            <person name="Takazaki Y."/>
            <person name="Terasawa K."/>
            <person name="Tsugane M."/>
            <person name="Tsuji K."/>
            <person name="Ueda S."/>
            <person name="Waki K."/>
            <person name="Yamagata H."/>
            <person name="Yamamoto M."/>
            <person name="Yamamoto S."/>
            <person name="Yamane H."/>
            <person name="Yoshiki S."/>
            <person name="Yoshihara R."/>
            <person name="Yukawa K."/>
            <person name="Zhong H."/>
            <person name="Yano M."/>
            <person name="Yuan Q."/>
            <person name="Ouyang S."/>
            <person name="Liu J."/>
            <person name="Jones K.M."/>
            <person name="Gansberger K."/>
            <person name="Moffat K."/>
            <person name="Hill J."/>
            <person name="Bera J."/>
            <person name="Fadrosh D."/>
            <person name="Jin S."/>
            <person name="Johri S."/>
            <person name="Kim M."/>
            <person name="Overton L."/>
            <person name="Reardon M."/>
            <person name="Tsitrin T."/>
            <person name="Vuong H."/>
            <person name="Weaver B."/>
            <person name="Ciecko A."/>
            <person name="Tallon L."/>
            <person name="Jackson J."/>
            <person name="Pai G."/>
            <person name="Aken S.V."/>
            <person name="Utterback T."/>
            <person name="Reidmuller S."/>
            <person name="Feldblyum T."/>
            <person name="Hsiao J."/>
            <person name="Zismann V."/>
            <person name="Iobst S."/>
            <person name="de Vazeille A.R."/>
            <person name="Buell C.R."/>
            <person name="Ying K."/>
            <person name="Li Y."/>
            <person name="Lu T."/>
            <person name="Huang Y."/>
            <person name="Zhao Q."/>
            <person name="Feng Q."/>
            <person name="Zhang L."/>
            <person name="Zhu J."/>
            <person name="Weng Q."/>
            <person name="Mu J."/>
            <person name="Lu Y."/>
            <person name="Fan D."/>
            <person name="Liu Y."/>
            <person name="Guan J."/>
            <person name="Zhang Y."/>
            <person name="Yu S."/>
            <person name="Liu X."/>
            <person name="Zhang Y."/>
            <person name="Hong G."/>
            <person name="Han B."/>
            <person name="Choisne N."/>
            <person name="Demange N."/>
            <person name="Orjeda G."/>
            <person name="Samain S."/>
            <person name="Cattolico L."/>
            <person name="Pelletier E."/>
            <person name="Couloux A."/>
            <person name="Segurens B."/>
            <person name="Wincker P."/>
            <person name="D'Hont A."/>
            <person name="Scarpelli C."/>
            <person name="Weissenbach J."/>
            <person name="Salanoubat M."/>
            <person name="Quetier F."/>
            <person name="Yu Y."/>
            <person name="Kim H.R."/>
            <person name="Rambo T."/>
            <person name="Currie J."/>
            <person name="Collura K."/>
            <person name="Luo M."/>
            <person name="Yang T."/>
            <person name="Ammiraju J.S.S."/>
            <person name="Engler F."/>
            <person name="Soderlund C."/>
            <person name="Wing R.A."/>
            <person name="Palmer L.E."/>
            <person name="de la Bastide M."/>
            <person name="Spiegel L."/>
            <person name="Nascimento L."/>
            <person name="Zutavern T."/>
            <person name="O'Shaughnessy A."/>
            <person name="Dike S."/>
            <person name="Dedhia N."/>
            <person name="Preston R."/>
            <person name="Balija V."/>
            <person name="McCombie W.R."/>
            <person name="Chow T."/>
            <person name="Chen H."/>
            <person name="Chung M."/>
            <person name="Chen C."/>
            <person name="Shaw J."/>
            <person name="Wu H."/>
            <person name="Hsiao K."/>
            <person name="Chao Y."/>
            <person name="Chu M."/>
            <person name="Cheng C."/>
            <person name="Hour A."/>
            <person name="Lee P."/>
            <person name="Lin S."/>
            <person name="Lin Y."/>
            <person name="Liou J."/>
            <person name="Liu S."/>
            <person name="Hsing Y."/>
            <person name="Raghuvanshi S."/>
            <person name="Mohanty A."/>
            <person name="Bharti A.K."/>
            <person name="Gaur A."/>
            <person name="Gupta V."/>
            <person name="Kumar D."/>
            <person name="Ravi V."/>
            <person name="Vij S."/>
            <person name="Kapur A."/>
            <person name="Khurana P."/>
            <person name="Khurana P."/>
            <person name="Khurana J.P."/>
            <person name="Tyagi A.K."/>
            <person name="Gaikwad K."/>
            <person name="Singh A."/>
            <person name="Dalal V."/>
            <person name="Srivastava S."/>
            <person name="Dixit A."/>
            <person name="Pal A.K."/>
            <person name="Ghazi I.A."/>
            <person name="Yadav M."/>
            <person name="Pandit A."/>
            <person name="Bhargava A."/>
            <person name="Sureshbabu K."/>
            <person name="Batra K."/>
            <person name="Sharma T.R."/>
            <person name="Mohapatra T."/>
            <person name="Singh N.K."/>
            <person name="Messing J."/>
            <person name="Nelson A.B."/>
            <person name="Fuks G."/>
            <person name="Kavchok S."/>
            <person name="Keizer G."/>
            <person name="Linton E."/>
            <person name="Llaca V."/>
            <person name="Song R."/>
            <person name="Tanyolac B."/>
            <person name="Young S."/>
            <person name="Ho-Il K."/>
            <person name="Hahn J.H."/>
            <person name="Sangsakoo G."/>
            <person name="Vanavichit A."/>
            <person name="de Mattos Luiz.A.T."/>
            <person name="Zimmer P.D."/>
            <person name="Malone G."/>
            <person name="Dellagostin O."/>
            <person name="de Oliveira A.C."/>
            <person name="Bevan M."/>
            <person name="Bancroft I."/>
            <person name="Minx P."/>
            <person name="Cordum H."/>
            <person name="Wilson R."/>
            <person name="Cheng Z."/>
            <person name="Jin W."/>
            <person name="Jiang J."/>
            <person name="Leong S.A."/>
            <person name="Iwama H."/>
            <person name="Gojobori T."/>
            <person name="Itoh T."/>
            <person name="Niimura Y."/>
            <person name="Fujii Y."/>
            <person name="Habara T."/>
            <person name="Sakai H."/>
            <person name="Sato Y."/>
            <person name="Wilson G."/>
            <person name="Kumar K."/>
            <person name="McCouch S."/>
            <person name="Juretic N."/>
            <person name="Hoen D."/>
            <person name="Wright S."/>
            <person name="Bruskiewich R."/>
            <person name="Bureau T."/>
            <person name="Miyao A."/>
            <person name="Hirochika H."/>
            <person name="Nishikawa T."/>
            <person name="Kadowaki K."/>
            <person name="Sugiura M."/>
            <person name="Burr B."/>
            <person name="Sasaki T."/>
        </authorList>
    </citation>
    <scope>NUCLEOTIDE SEQUENCE [LARGE SCALE GENOMIC DNA]</scope>
    <source>
        <strain evidence="4">cv. Nipponbare</strain>
    </source>
</reference>
<evidence type="ECO:0000259" key="2">
    <source>
        <dbReference type="PROSITE" id="PS50878"/>
    </source>
</evidence>
<dbReference type="InterPro" id="IPR000477">
    <property type="entry name" value="RT_dom"/>
</dbReference>
<keyword evidence="3" id="KW-0808">Transferase</keyword>
<dbReference type="SUPFAM" id="SSF56672">
    <property type="entry name" value="DNA/RNA polymerases"/>
    <property type="match status" value="1"/>
</dbReference>
<gene>
    <name evidence="3" type="primary">OJ1743A09.21</name>
</gene>
<feature type="domain" description="Reverse transcriptase" evidence="2">
    <location>
        <begin position="1"/>
        <end position="208"/>
    </location>
</feature>
<keyword evidence="3" id="KW-0695">RNA-directed DNA polymerase</keyword>
<name>Q8H807_ORYSJ</name>
<dbReference type="PANTHER" id="PTHR33116:SF87">
    <property type="entry name" value="OS01G0158850 PROTEIN"/>
    <property type="match status" value="1"/>
</dbReference>
<dbReference type="Pfam" id="PF00078">
    <property type="entry name" value="RVT_1"/>
    <property type="match status" value="1"/>
</dbReference>
<evidence type="ECO:0000313" key="4">
    <source>
        <dbReference type="Proteomes" id="UP000000763"/>
    </source>
</evidence>
<dbReference type="Proteomes" id="UP000000763">
    <property type="component" value="Chromosome 3"/>
</dbReference>